<dbReference type="Proteomes" id="UP000002009">
    <property type="component" value="Chromosome 6"/>
</dbReference>
<protein>
    <recommendedName>
        <fullName evidence="2">SAP domain-containing protein</fullName>
    </recommendedName>
</protein>
<dbReference type="InParanoid" id="C1E987"/>
<dbReference type="PROSITE" id="PS50800">
    <property type="entry name" value="SAP"/>
    <property type="match status" value="1"/>
</dbReference>
<feature type="compositionally biased region" description="Acidic residues" evidence="1">
    <location>
        <begin position="368"/>
        <end position="377"/>
    </location>
</feature>
<dbReference type="KEGG" id="mis:MICPUN_59644"/>
<dbReference type="InterPro" id="IPR003034">
    <property type="entry name" value="SAP_dom"/>
</dbReference>
<feature type="domain" description="SAP" evidence="2">
    <location>
        <begin position="318"/>
        <end position="352"/>
    </location>
</feature>
<reference evidence="3 4" key="1">
    <citation type="journal article" date="2009" name="Science">
        <title>Green evolution and dynamic adaptations revealed by genomes of the marine picoeukaryotes Micromonas.</title>
        <authorList>
            <person name="Worden A.Z."/>
            <person name="Lee J.H."/>
            <person name="Mock T."/>
            <person name="Rouze P."/>
            <person name="Simmons M.P."/>
            <person name="Aerts A.L."/>
            <person name="Allen A.E."/>
            <person name="Cuvelier M.L."/>
            <person name="Derelle E."/>
            <person name="Everett M.V."/>
            <person name="Foulon E."/>
            <person name="Grimwood J."/>
            <person name="Gundlach H."/>
            <person name="Henrissat B."/>
            <person name="Napoli C."/>
            <person name="McDonald S.M."/>
            <person name="Parker M.S."/>
            <person name="Rombauts S."/>
            <person name="Salamov A."/>
            <person name="Von Dassow P."/>
            <person name="Badger J.H."/>
            <person name="Coutinho P.M."/>
            <person name="Demir E."/>
            <person name="Dubchak I."/>
            <person name="Gentemann C."/>
            <person name="Eikrem W."/>
            <person name="Gready J.E."/>
            <person name="John U."/>
            <person name="Lanier W."/>
            <person name="Lindquist E.A."/>
            <person name="Lucas S."/>
            <person name="Mayer K.F."/>
            <person name="Moreau H."/>
            <person name="Not F."/>
            <person name="Otillar R."/>
            <person name="Panaud O."/>
            <person name="Pangilinan J."/>
            <person name="Paulsen I."/>
            <person name="Piegu B."/>
            <person name="Poliakov A."/>
            <person name="Robbens S."/>
            <person name="Schmutz J."/>
            <person name="Toulza E."/>
            <person name="Wyss T."/>
            <person name="Zelensky A."/>
            <person name="Zhou K."/>
            <person name="Armbrust E.V."/>
            <person name="Bhattacharya D."/>
            <person name="Goodenough U.W."/>
            <person name="Van de Peer Y."/>
            <person name="Grigoriev I.V."/>
        </authorList>
    </citation>
    <scope>NUCLEOTIDE SEQUENCE [LARGE SCALE GENOMIC DNA]</scope>
    <source>
        <strain evidence="4">RCC299 / NOUM17</strain>
    </source>
</reference>
<dbReference type="CDD" id="cd22992">
    <property type="entry name" value="MOC1"/>
    <property type="match status" value="1"/>
</dbReference>
<dbReference type="STRING" id="296587.C1E987"/>
<feature type="compositionally biased region" description="Low complexity" evidence="1">
    <location>
        <begin position="12"/>
        <end position="31"/>
    </location>
</feature>
<organism evidence="3 4">
    <name type="scientific">Micromonas commoda (strain RCC299 / NOUM17 / CCMP2709)</name>
    <name type="common">Picoplanktonic green alga</name>
    <dbReference type="NCBI Taxonomy" id="296587"/>
    <lineage>
        <taxon>Eukaryota</taxon>
        <taxon>Viridiplantae</taxon>
        <taxon>Chlorophyta</taxon>
        <taxon>Mamiellophyceae</taxon>
        <taxon>Mamiellales</taxon>
        <taxon>Mamiellaceae</taxon>
        <taxon>Micromonas</taxon>
    </lineage>
</organism>
<keyword evidence="4" id="KW-1185">Reference proteome</keyword>
<dbReference type="OrthoDB" id="1910737at2759"/>
<evidence type="ECO:0000313" key="4">
    <source>
        <dbReference type="Proteomes" id="UP000002009"/>
    </source>
</evidence>
<dbReference type="Pfam" id="PF02037">
    <property type="entry name" value="SAP"/>
    <property type="match status" value="1"/>
</dbReference>
<gene>
    <name evidence="3" type="ORF">MICPUN_59644</name>
</gene>
<dbReference type="InterPro" id="IPR045290">
    <property type="entry name" value="MOC1-like"/>
</dbReference>
<dbReference type="SUPFAM" id="SSF68906">
    <property type="entry name" value="SAP domain"/>
    <property type="match status" value="1"/>
</dbReference>
<dbReference type="AlphaFoldDB" id="C1E987"/>
<dbReference type="OMA" id="IAAYGHM"/>
<dbReference type="GO" id="GO:0003676">
    <property type="term" value="F:nucleic acid binding"/>
    <property type="evidence" value="ECO:0007669"/>
    <property type="project" value="InterPro"/>
</dbReference>
<feature type="region of interest" description="Disordered" evidence="1">
    <location>
        <begin position="364"/>
        <end position="386"/>
    </location>
</feature>
<dbReference type="Gene3D" id="1.10.720.30">
    <property type="entry name" value="SAP domain"/>
    <property type="match status" value="1"/>
</dbReference>
<proteinExistence type="predicted"/>
<dbReference type="SMART" id="SM00513">
    <property type="entry name" value="SAP"/>
    <property type="match status" value="1"/>
</dbReference>
<feature type="region of interest" description="Disordered" evidence="1">
    <location>
        <begin position="1"/>
        <end position="68"/>
    </location>
</feature>
<feature type="region of interest" description="Disordered" evidence="1">
    <location>
        <begin position="278"/>
        <end position="309"/>
    </location>
</feature>
<dbReference type="InterPro" id="IPR036361">
    <property type="entry name" value="SAP_dom_sf"/>
</dbReference>
<dbReference type="Gene3D" id="3.30.420.10">
    <property type="entry name" value="Ribonuclease H-like superfamily/Ribonuclease H"/>
    <property type="match status" value="1"/>
</dbReference>
<feature type="compositionally biased region" description="Low complexity" evidence="1">
    <location>
        <begin position="39"/>
        <end position="63"/>
    </location>
</feature>
<dbReference type="EMBL" id="CP001327">
    <property type="protein sequence ID" value="ACO64291.1"/>
    <property type="molecule type" value="Genomic_DNA"/>
</dbReference>
<dbReference type="PANTHER" id="PTHR36015:SF6">
    <property type="entry name" value="HOLLIDAY JUNCTION RESOLVASE MOC1, CHLOROPLASTIC-RELATED"/>
    <property type="match status" value="1"/>
</dbReference>
<sequence length="386" mass="40942">MGTAQIRPWVGTASRAASTSPVTAASSSSRYGARRGRGRVALLRPRAATTTGPNPSTTSPSSSSDDDDVEAARGWTLLGCDSDAGGALAVVRGPSLGNVASVDVHDCPTYKAEVNGRIRKRLCVEDMVELVASLNIPRGTVAFLEEGGVEYGFSAQTAFVQGYNFGLWKGVLAAAGLRVEVVKPQAWKHALGLARSGSSKDDSRDMASAMFPEVGDDLGRKKDHGRAEALLIAAYGHMATHARDARAAAAAAAAAGPFDAAEEDPLCRRVRDMVMRAAEEAASSETSDTHDDDGDETRRSGLRKRLGPDDPLPYFGPYFGMTGKALGEECRRRGLRVSGKKMELIERLEDDDAAAMRRAREAAAVMEAEGDEEEDEERGARRAAAA</sequence>
<evidence type="ECO:0000313" key="3">
    <source>
        <dbReference type="EMBL" id="ACO64291.1"/>
    </source>
</evidence>
<accession>C1E987</accession>
<dbReference type="InterPro" id="IPR036397">
    <property type="entry name" value="RNaseH_sf"/>
</dbReference>
<evidence type="ECO:0000256" key="1">
    <source>
        <dbReference type="SAM" id="MobiDB-lite"/>
    </source>
</evidence>
<dbReference type="PANTHER" id="PTHR36015">
    <property type="entry name" value="HOLLIDAY JUNCTION RESOLVASE MOC1, CHLOROPLASTIC-RELATED"/>
    <property type="match status" value="1"/>
</dbReference>
<dbReference type="GO" id="GO:0008821">
    <property type="term" value="F:crossover junction DNA endonuclease activity"/>
    <property type="evidence" value="ECO:0007669"/>
    <property type="project" value="InterPro"/>
</dbReference>
<dbReference type="RefSeq" id="XP_002503033.1">
    <property type="nucleotide sequence ID" value="XM_002502987.1"/>
</dbReference>
<dbReference type="GeneID" id="8244321"/>
<dbReference type="eggNOG" id="ENOG502QR28">
    <property type="taxonomic scope" value="Eukaryota"/>
</dbReference>
<evidence type="ECO:0000259" key="2">
    <source>
        <dbReference type="PROSITE" id="PS50800"/>
    </source>
</evidence>
<name>C1E987_MICCC</name>